<reference evidence="1" key="1">
    <citation type="submission" date="2018-05" db="EMBL/GenBank/DDBJ databases">
        <authorList>
            <person name="Lanie J.A."/>
            <person name="Ng W.-L."/>
            <person name="Kazmierczak K.M."/>
            <person name="Andrzejewski T.M."/>
            <person name="Davidsen T.M."/>
            <person name="Wayne K.J."/>
            <person name="Tettelin H."/>
            <person name="Glass J.I."/>
            <person name="Rusch D."/>
            <person name="Podicherti R."/>
            <person name="Tsui H.-C.T."/>
            <person name="Winkler M.E."/>
        </authorList>
    </citation>
    <scope>NUCLEOTIDE SEQUENCE</scope>
</reference>
<evidence type="ECO:0000313" key="1">
    <source>
        <dbReference type="EMBL" id="SVD73366.1"/>
    </source>
</evidence>
<name>A0A382XQP8_9ZZZZ</name>
<gene>
    <name evidence="1" type="ORF">METZ01_LOCUS426220</name>
</gene>
<protein>
    <submittedName>
        <fullName evidence="1">Uncharacterized protein</fullName>
    </submittedName>
</protein>
<feature type="non-terminal residue" evidence="1">
    <location>
        <position position="75"/>
    </location>
</feature>
<dbReference type="AlphaFoldDB" id="A0A382XQP8"/>
<dbReference type="Gene3D" id="1.20.210.10">
    <property type="entry name" value="Cytochrome c oxidase-like, subunit I domain"/>
    <property type="match status" value="1"/>
</dbReference>
<organism evidence="1">
    <name type="scientific">marine metagenome</name>
    <dbReference type="NCBI Taxonomy" id="408172"/>
    <lineage>
        <taxon>unclassified sequences</taxon>
        <taxon>metagenomes</taxon>
        <taxon>ecological metagenomes</taxon>
    </lineage>
</organism>
<dbReference type="EMBL" id="UINC01169698">
    <property type="protein sequence ID" value="SVD73366.1"/>
    <property type="molecule type" value="Genomic_DNA"/>
</dbReference>
<sequence length="75" mass="7997">MIDKSARLVVSFFLASAGLWLLVAAALAYVVAAKSTDPTFLGSCEFLTYGKVKAAQTNAFVYGWASNAVFAVSIW</sequence>
<dbReference type="SUPFAM" id="SSF81442">
    <property type="entry name" value="Cytochrome c oxidase subunit I-like"/>
    <property type="match status" value="1"/>
</dbReference>
<accession>A0A382XQP8</accession>
<proteinExistence type="predicted"/>
<dbReference type="InterPro" id="IPR036927">
    <property type="entry name" value="Cyt_c_oxase-like_su1_sf"/>
</dbReference>